<dbReference type="RefSeq" id="XP_010463029.1">
    <property type="nucleotide sequence ID" value="XM_010464727.1"/>
</dbReference>
<dbReference type="SMART" id="SM00256">
    <property type="entry name" value="FBOX"/>
    <property type="match status" value="1"/>
</dbReference>
<reference evidence="2" key="1">
    <citation type="journal article" date="2014" name="Nat. Commun.">
        <title>The emerging biofuel crop Camelina sativa retains a highly undifferentiated hexaploid genome structure.</title>
        <authorList>
            <person name="Kagale S."/>
            <person name="Koh C."/>
            <person name="Nixon J."/>
            <person name="Bollina V."/>
            <person name="Clarke W.E."/>
            <person name="Tuteja R."/>
            <person name="Spillane C."/>
            <person name="Robinson S.J."/>
            <person name="Links M.G."/>
            <person name="Clarke C."/>
            <person name="Higgins E.E."/>
            <person name="Huebert T."/>
            <person name="Sharpe A.G."/>
            <person name="Parkin I.A."/>
        </authorList>
    </citation>
    <scope>NUCLEOTIDE SEQUENCE [LARGE SCALE GENOMIC DNA]</scope>
    <source>
        <strain evidence="2">cv. DH55</strain>
    </source>
</reference>
<evidence type="ECO:0000313" key="2">
    <source>
        <dbReference type="Proteomes" id="UP000694864"/>
    </source>
</evidence>
<reference evidence="3" key="2">
    <citation type="submission" date="2025-08" db="UniProtKB">
        <authorList>
            <consortium name="RefSeq"/>
        </authorList>
    </citation>
    <scope>IDENTIFICATION</scope>
    <source>
        <tissue evidence="3">Leaf</tissue>
    </source>
</reference>
<organism evidence="2 3">
    <name type="scientific">Camelina sativa</name>
    <name type="common">False flax</name>
    <name type="synonym">Myagrum sativum</name>
    <dbReference type="NCBI Taxonomy" id="90675"/>
    <lineage>
        <taxon>Eukaryota</taxon>
        <taxon>Viridiplantae</taxon>
        <taxon>Streptophyta</taxon>
        <taxon>Embryophyta</taxon>
        <taxon>Tracheophyta</taxon>
        <taxon>Spermatophyta</taxon>
        <taxon>Magnoliopsida</taxon>
        <taxon>eudicotyledons</taxon>
        <taxon>Gunneridae</taxon>
        <taxon>Pentapetalae</taxon>
        <taxon>rosids</taxon>
        <taxon>malvids</taxon>
        <taxon>Brassicales</taxon>
        <taxon>Brassicaceae</taxon>
        <taxon>Camelineae</taxon>
        <taxon>Camelina</taxon>
    </lineage>
</organism>
<dbReference type="InterPro" id="IPR013187">
    <property type="entry name" value="F-box-assoc_dom_typ3"/>
</dbReference>
<dbReference type="NCBIfam" id="TIGR01640">
    <property type="entry name" value="F_box_assoc_1"/>
    <property type="match status" value="1"/>
</dbReference>
<name>A0ABM0VYE6_CAMSA</name>
<feature type="domain" description="F-box" evidence="1">
    <location>
        <begin position="10"/>
        <end position="50"/>
    </location>
</feature>
<dbReference type="InterPro" id="IPR036047">
    <property type="entry name" value="F-box-like_dom_sf"/>
</dbReference>
<dbReference type="PANTHER" id="PTHR31111:SF130">
    <property type="entry name" value="F-BOX ASSOCIATED UBIQUITINATION EFFECTOR FAMILY PROTEIN"/>
    <property type="match status" value="1"/>
</dbReference>
<dbReference type="Gene3D" id="1.20.1280.50">
    <property type="match status" value="1"/>
</dbReference>
<keyword evidence="2" id="KW-1185">Reference proteome</keyword>
<dbReference type="InterPro" id="IPR001810">
    <property type="entry name" value="F-box_dom"/>
</dbReference>
<dbReference type="SUPFAM" id="SSF81383">
    <property type="entry name" value="F-box domain"/>
    <property type="match status" value="1"/>
</dbReference>
<evidence type="ECO:0000313" key="3">
    <source>
        <dbReference type="RefSeq" id="XP_010463029.1"/>
    </source>
</evidence>
<dbReference type="Pfam" id="PF00646">
    <property type="entry name" value="F-box"/>
    <property type="match status" value="1"/>
</dbReference>
<dbReference type="PANTHER" id="PTHR31111">
    <property type="entry name" value="BNAA05G37150D PROTEIN-RELATED"/>
    <property type="match status" value="1"/>
</dbReference>
<dbReference type="Pfam" id="PF08268">
    <property type="entry name" value="FBA_3"/>
    <property type="match status" value="1"/>
</dbReference>
<protein>
    <submittedName>
        <fullName evidence="3">F-box protein At1g31090</fullName>
    </submittedName>
</protein>
<sequence>MNREETSNSIHNDLILEILSRLPTKSIGRFRCVSKLWRSMLHKPYFTKLFLTRSSARPRLLIGVIQDHEWSFFSAPQPQNHYGKSSLVVAADFHMKSSIDLSFVMCRYVSGLLYFPTMLISNMDKDEAGVICNPTTRQFAILPQLRLGPVKDYGLVTCKHRGGLIGFDPIGGKFKVFSINNIVDSKMVRYILTLGSENERWRKIECPFNEDDNGGRSNDVCISGILVKETAFKPFYVFYFNPERNHLLSVEIQGLGEDHDWSKYHAVCAFVDHVEDLQFNVMKSTSLNPLEQNHRPMSTSTLFREDLQVTTVAQLGQDRRTFESINTDSFQK</sequence>
<dbReference type="Proteomes" id="UP000694864">
    <property type="component" value="Chromosome 14"/>
</dbReference>
<dbReference type="InterPro" id="IPR017451">
    <property type="entry name" value="F-box-assoc_interact_dom"/>
</dbReference>
<gene>
    <name evidence="3" type="primary">LOC104743675</name>
</gene>
<proteinExistence type="predicted"/>
<dbReference type="CDD" id="cd22157">
    <property type="entry name" value="F-box_AtFBW1-like"/>
    <property type="match status" value="1"/>
</dbReference>
<evidence type="ECO:0000259" key="1">
    <source>
        <dbReference type="SMART" id="SM00256"/>
    </source>
</evidence>
<accession>A0ABM0VYE6</accession>
<dbReference type="GeneID" id="104743675"/>